<organism evidence="1 2">
    <name type="scientific">Penicillium cosmopolitanum</name>
    <dbReference type="NCBI Taxonomy" id="1131564"/>
    <lineage>
        <taxon>Eukaryota</taxon>
        <taxon>Fungi</taxon>
        <taxon>Dikarya</taxon>
        <taxon>Ascomycota</taxon>
        <taxon>Pezizomycotina</taxon>
        <taxon>Eurotiomycetes</taxon>
        <taxon>Eurotiomycetidae</taxon>
        <taxon>Eurotiales</taxon>
        <taxon>Aspergillaceae</taxon>
        <taxon>Penicillium</taxon>
    </lineage>
</organism>
<accession>A0A9X0B456</accession>
<sequence>MEDFLTKIAVICLSYKSKDKSRLIKLTGLNGSKRETIGRTSEVEDLNFDISGKDFYASSYVAVDKYSNTSVDGIHVLGDVDNLMYSVVVLAVDRILAYCIVGPLRISPLGSYMTISQPSSSCTPRLALSAFPGLLVAGYLQKIIQLSDAPNIIPP</sequence>
<dbReference type="Gene3D" id="3.50.50.60">
    <property type="entry name" value="FAD/NAD(P)-binding domain"/>
    <property type="match status" value="1"/>
</dbReference>
<dbReference type="RefSeq" id="XP_056485281.1">
    <property type="nucleotide sequence ID" value="XM_056634661.1"/>
</dbReference>
<keyword evidence="2" id="KW-1185">Reference proteome</keyword>
<evidence type="ECO:0000313" key="1">
    <source>
        <dbReference type="EMBL" id="KAJ5387483.1"/>
    </source>
</evidence>
<comment type="caution">
    <text evidence="1">The sequence shown here is derived from an EMBL/GenBank/DDBJ whole genome shotgun (WGS) entry which is preliminary data.</text>
</comment>
<gene>
    <name evidence="1" type="ORF">N7509_010024</name>
</gene>
<reference evidence="1" key="2">
    <citation type="journal article" date="2023" name="IMA Fungus">
        <title>Comparative genomic study of the Penicillium genus elucidates a diverse pangenome and 15 lateral gene transfer events.</title>
        <authorList>
            <person name="Petersen C."/>
            <person name="Sorensen T."/>
            <person name="Nielsen M.R."/>
            <person name="Sondergaard T.E."/>
            <person name="Sorensen J.L."/>
            <person name="Fitzpatrick D.A."/>
            <person name="Frisvad J.C."/>
            <person name="Nielsen K.L."/>
        </authorList>
    </citation>
    <scope>NUCLEOTIDE SEQUENCE</scope>
    <source>
        <strain evidence="1">IBT 29677</strain>
    </source>
</reference>
<dbReference type="EMBL" id="JAPZBU010000009">
    <property type="protein sequence ID" value="KAJ5387483.1"/>
    <property type="molecule type" value="Genomic_DNA"/>
</dbReference>
<evidence type="ECO:0000313" key="2">
    <source>
        <dbReference type="Proteomes" id="UP001147747"/>
    </source>
</evidence>
<dbReference type="InterPro" id="IPR036188">
    <property type="entry name" value="FAD/NAD-bd_sf"/>
</dbReference>
<name>A0A9X0B456_9EURO</name>
<protein>
    <submittedName>
        <fullName evidence="1">Uncharacterized protein</fullName>
    </submittedName>
</protein>
<dbReference type="Proteomes" id="UP001147747">
    <property type="component" value="Unassembled WGS sequence"/>
</dbReference>
<dbReference type="AlphaFoldDB" id="A0A9X0B456"/>
<dbReference type="GeneID" id="81373641"/>
<proteinExistence type="predicted"/>
<reference evidence="1" key="1">
    <citation type="submission" date="2022-12" db="EMBL/GenBank/DDBJ databases">
        <authorList>
            <person name="Petersen C."/>
        </authorList>
    </citation>
    <scope>NUCLEOTIDE SEQUENCE</scope>
    <source>
        <strain evidence="1">IBT 29677</strain>
    </source>
</reference>